<keyword evidence="1 3" id="KW-1015">Disulfide bond</keyword>
<dbReference type="Gene3D" id="2.60.120.200">
    <property type="match status" value="1"/>
</dbReference>
<evidence type="ECO:0000259" key="6">
    <source>
        <dbReference type="PROSITE" id="PS50027"/>
    </source>
</evidence>
<evidence type="ECO:0000259" key="7">
    <source>
        <dbReference type="PROSITE" id="PS50041"/>
    </source>
</evidence>
<evidence type="ECO:0000256" key="4">
    <source>
        <dbReference type="SAM" id="MobiDB-lite"/>
    </source>
</evidence>
<dbReference type="InterPro" id="IPR008211">
    <property type="entry name" value="Laminin_N"/>
</dbReference>
<dbReference type="PANTHER" id="PTHR10574">
    <property type="entry name" value="NETRIN/LAMININ-RELATED"/>
    <property type="match status" value="1"/>
</dbReference>
<evidence type="ECO:0000256" key="1">
    <source>
        <dbReference type="ARBA" id="ARBA00023157"/>
    </source>
</evidence>
<dbReference type="PROSITE" id="PS01248">
    <property type="entry name" value="EGF_LAM_1"/>
    <property type="match status" value="1"/>
</dbReference>
<evidence type="ECO:0000256" key="2">
    <source>
        <dbReference type="ARBA" id="ARBA00023292"/>
    </source>
</evidence>
<evidence type="ECO:0000313" key="10">
    <source>
        <dbReference type="Proteomes" id="UP001158576"/>
    </source>
</evidence>
<dbReference type="Gene3D" id="2.10.25.10">
    <property type="entry name" value="Laminin"/>
    <property type="match status" value="2"/>
</dbReference>
<gene>
    <name evidence="9" type="ORF">OKIOD_LOCUS12438</name>
</gene>
<keyword evidence="2 3" id="KW-0424">Laminin EGF-like domain</keyword>
<dbReference type="Gene3D" id="2.60.120.260">
    <property type="entry name" value="Galactose-binding domain-like"/>
    <property type="match status" value="1"/>
</dbReference>
<dbReference type="InterPro" id="IPR008979">
    <property type="entry name" value="Galactose-bd-like_sf"/>
</dbReference>
<name>A0ABN7T1Q8_OIKDI</name>
<keyword evidence="10" id="KW-1185">Reference proteome</keyword>
<comment type="caution">
    <text evidence="3">Lacks conserved residue(s) required for the propagation of feature annotation.</text>
</comment>
<proteinExistence type="predicted"/>
<dbReference type="SUPFAM" id="SSF57196">
    <property type="entry name" value="EGF/Laminin"/>
    <property type="match status" value="2"/>
</dbReference>
<dbReference type="InterPro" id="IPR002049">
    <property type="entry name" value="LE_dom"/>
</dbReference>
<dbReference type="InterPro" id="IPR050440">
    <property type="entry name" value="Laminin/Netrin_ECM"/>
</dbReference>
<dbReference type="PROSITE" id="PS50041">
    <property type="entry name" value="C_TYPE_LECTIN_2"/>
    <property type="match status" value="1"/>
</dbReference>
<dbReference type="SMART" id="SM00136">
    <property type="entry name" value="LamNT"/>
    <property type="match status" value="1"/>
</dbReference>
<dbReference type="PROSITE" id="PS00022">
    <property type="entry name" value="EGF_1"/>
    <property type="match status" value="1"/>
</dbReference>
<dbReference type="PROSITE" id="PS51117">
    <property type="entry name" value="LAMININ_NTER"/>
    <property type="match status" value="1"/>
</dbReference>
<feature type="region of interest" description="Disordered" evidence="4">
    <location>
        <begin position="1566"/>
        <end position="1597"/>
    </location>
</feature>
<feature type="signal peptide" evidence="5">
    <location>
        <begin position="1"/>
        <end position="16"/>
    </location>
</feature>
<dbReference type="Gene3D" id="3.10.100.10">
    <property type="entry name" value="Mannose-Binding Protein A, subunit A"/>
    <property type="match status" value="2"/>
</dbReference>
<dbReference type="Pfam" id="PF00053">
    <property type="entry name" value="EGF_laminin"/>
    <property type="match status" value="3"/>
</dbReference>
<dbReference type="SMART" id="SM00034">
    <property type="entry name" value="CLECT"/>
    <property type="match status" value="1"/>
</dbReference>
<dbReference type="SMART" id="SM00180">
    <property type="entry name" value="EGF_Lam"/>
    <property type="match status" value="3"/>
</dbReference>
<protein>
    <submittedName>
        <fullName evidence="9">Oidioi.mRNA.OKI2018_I69.chr1.g3673.t1.cds</fullName>
    </submittedName>
</protein>
<evidence type="ECO:0000259" key="8">
    <source>
        <dbReference type="PROSITE" id="PS51117"/>
    </source>
</evidence>
<dbReference type="CDD" id="cd00055">
    <property type="entry name" value="EGF_Lam"/>
    <property type="match status" value="3"/>
</dbReference>
<dbReference type="SUPFAM" id="SSF49785">
    <property type="entry name" value="Galactose-binding domain-like"/>
    <property type="match status" value="1"/>
</dbReference>
<keyword evidence="5" id="KW-0732">Signal</keyword>
<dbReference type="InterPro" id="IPR001304">
    <property type="entry name" value="C-type_lectin-like"/>
</dbReference>
<feature type="domain" description="Laminin EGF-like" evidence="6">
    <location>
        <begin position="383"/>
        <end position="427"/>
    </location>
</feature>
<dbReference type="InterPro" id="IPR016187">
    <property type="entry name" value="CTDL_fold"/>
</dbReference>
<sequence>MLSRILAFLALSGVRAQDIDFAHENGIIQPKSWNLAKVATVTANATCGEDNADQYCTLYFNTCGTCIANGRDGHPVENVVDGTESFWMSPPLSRGEQNNKVTLTFDLKQPFHIAYVVIKYAISPRAKTWVLERSVDGENWDAWQYFSQDRSQCRTLFDKVPTADGEYDSDSDVICTDEYTEINPGQGGEVVVSLVNGRPSQDSFSTSIELQEFTRATKIRIRLLEVNTHYGHFMSAGDNDPKVFQRYFYAIKDVEIGGRCVCNGHADNCVEKDGEYHCECQHNTTGRNCDQCAANHVQKKWRPGTPGNPNECERCNCNGHTETCFYDENVDANKQSMDLAMNYEGGGVCQNCGDNTEGNNCERCKPGFWRPHDAPLSDPCLPCDCEEAHSEGTCNPHTGQCNCAPNYGGKQCNTCAPKIFYYPKCDREFQCDECSEALLDRIFPETDKVTQTMTQLNNVITSKLTQTKFDTLAQGKDDIERSISLINEGMDLYNNHDAKMSFLQKDICGKDGELAHWVSVFMATKAAFNKTIQDGNKLQQEFEQQAIRAETILNDFKDVQNMSPTEYERRMKDARREVQELQQIYASNVYLPLLNSAEAERDEAVDLLNVVKERFGGGETTGRCHSNHQPVDFYSQRLHPATKDNFKFTPGDINAIDIDGTYRPVAVEEPDYDTYDSEDYSVDDFEDDYSDDGYDVDEDAVVPDVIDPEDYSDYTEDVYEAPKKIDPLGLELIDSPSTYENARCPTDKQLAIIPDENSRTIVEEILRGSNVKEAIIGLKATASVPPDSWKWESPRWRSIPVDMTMFAEPSNDPTKKCVTMTKRGFVAEKCTDELEHFVCLGKDIDQKWRFFIEKNTDGLNYNGAQFACNSSSIQGSPRIGAVIHIPKTFMIMKRFMEDQKPPVNKAWIGLRSHDAMADVRWRWANGMGWNSALLDAVDINKMNKDVVNDGKTCLAVSQNNGNIEWKAVRCDEPRPYLCGRNPPPNSYSPALSRSKRNLPVLVNSLRRVTRNSLDDLNAVQDRPQYSYTELAPNSNLIMVNDYRPGGDYPLTSNLVDQLECVEYITNKASSTHKKLSSLENRIHDAEDINAETGALVNKLEEDLKEVYDDIELIHDVNRNIQAGFDANDDTEDLADSASAALDELEDYDSIDFRIPEIIERTEDLKDHDWPEIEKQVGDARLRAKLLHDKYLELLKIFSIADGACTYHDNGKVTCDDVPGLHNLAAILYNAAKMIAEGERALENTDAQLSRFDGNRDMYTEPCDAGEAPDFSSFEQLNKTWHGIQEDIAFLDLANLKDYTYTDEDIARLDAIGAKIKAVYDDLKDIYRGKTPPDIAEGDYANLWGLEGAVQFMKNPGCWYKDEVCEYDVTDDVELKQWFDKYKEIIDDAIAKAEETLNNGSIVNTLSSARQIYDGYIAPEQNIAAEVGESLSELDDQIMEIQHLIESTKSLLQRVPLEKTAQKLSESERISPSVGELADSRFHFEIEANVRLQRGENNILSFGNDDSFVTIDTEQKHAVATFVNANAEFELRSSMPINNGFFYNIKFAKMGRRIELITTCAQDDCGSADGGADGDREDQRRRRRHNRRKRLSRRVSRAADASTPSVMFLDPEYAIWDDFNNNNKLIIGDYGDEAIFGGLQGELNGVRINGRMVYIWDLDIETMEPEDKKFDIVSDALVEPAKCWADNNGKFRDQEELNSLDCPCLSGKSSYFEIEQKSIDLSYLSKIRGTIQYTEHGNADNYVVAALFGGNSYLLVEKRNTVLTLRIATGYREDANGDQVVDLDFDYTAEWDYSPSTFDDISTIRFGLQKKSSGPAEIYEGKILQYSDLYRPSAEKLQALDKKFTFTIPKFQFDILKDDLDQESMYFGGIPQYRLEPRMKRVLTRLGLIDDLGQGGVRVKSMPACFSRLNINSDDINKKGENRFVNVLDGAGIYRHNREPDNKDIRVQTGRNLESNTTIALPVGLNAKEMVGDKEFSFGLSIESLSDARIFKFANGEVKVEDGNLIFDINSVSYNGGAVLATGDPSSTVLVIMNVVGGNTELFILGEKSDFSAVADGQVADFSDMELGGTNPGGEAFEGVILQPRLQTIGQSQRYLSNFRCKSPRQNPKRTRLQREQDDTYNCNRMQFNYYYEE</sequence>
<feature type="domain" description="C-type lectin" evidence="7">
    <location>
        <begin position="850"/>
        <end position="979"/>
    </location>
</feature>
<dbReference type="Pfam" id="PF00055">
    <property type="entry name" value="Laminin_N"/>
    <property type="match status" value="1"/>
</dbReference>
<feature type="chain" id="PRO_5045161409" evidence="5">
    <location>
        <begin position="17"/>
        <end position="2133"/>
    </location>
</feature>
<feature type="compositionally biased region" description="Basic residues" evidence="4">
    <location>
        <begin position="1580"/>
        <end position="1595"/>
    </location>
</feature>
<dbReference type="InterPro" id="IPR000742">
    <property type="entry name" value="EGF"/>
</dbReference>
<evidence type="ECO:0000313" key="9">
    <source>
        <dbReference type="EMBL" id="CAG5108184.1"/>
    </source>
</evidence>
<evidence type="ECO:0000256" key="3">
    <source>
        <dbReference type="PROSITE-ProRule" id="PRU00460"/>
    </source>
</evidence>
<dbReference type="SUPFAM" id="SSF56436">
    <property type="entry name" value="C-type lectin-like"/>
    <property type="match status" value="1"/>
</dbReference>
<feature type="domain" description="Laminin N-terminal" evidence="8">
    <location>
        <begin position="24"/>
        <end position="259"/>
    </location>
</feature>
<accession>A0ABN7T1Q8</accession>
<feature type="disulfide bond" evidence="3">
    <location>
        <begin position="403"/>
        <end position="412"/>
    </location>
</feature>
<dbReference type="EMBL" id="OU015566">
    <property type="protein sequence ID" value="CAG5108184.1"/>
    <property type="molecule type" value="Genomic_DNA"/>
</dbReference>
<dbReference type="InterPro" id="IPR016186">
    <property type="entry name" value="C-type_lectin-like/link_sf"/>
</dbReference>
<dbReference type="Proteomes" id="UP001158576">
    <property type="component" value="Chromosome 1"/>
</dbReference>
<dbReference type="PROSITE" id="PS50027">
    <property type="entry name" value="EGF_LAM_2"/>
    <property type="match status" value="1"/>
</dbReference>
<evidence type="ECO:0000256" key="5">
    <source>
        <dbReference type="SAM" id="SignalP"/>
    </source>
</evidence>
<reference evidence="9 10" key="1">
    <citation type="submission" date="2021-04" db="EMBL/GenBank/DDBJ databases">
        <authorList>
            <person name="Bliznina A."/>
        </authorList>
    </citation>
    <scope>NUCLEOTIDE SEQUENCE [LARGE SCALE GENOMIC DNA]</scope>
</reference>
<dbReference type="PANTHER" id="PTHR10574:SF445">
    <property type="entry name" value="LAMININ SUBUNIT ALPHA 3"/>
    <property type="match status" value="1"/>
</dbReference>
<organism evidence="9 10">
    <name type="scientific">Oikopleura dioica</name>
    <name type="common">Tunicate</name>
    <dbReference type="NCBI Taxonomy" id="34765"/>
    <lineage>
        <taxon>Eukaryota</taxon>
        <taxon>Metazoa</taxon>
        <taxon>Chordata</taxon>
        <taxon>Tunicata</taxon>
        <taxon>Appendicularia</taxon>
        <taxon>Copelata</taxon>
        <taxon>Oikopleuridae</taxon>
        <taxon>Oikopleura</taxon>
    </lineage>
</organism>